<accession>A0ABR1CBE6</accession>
<dbReference type="Proteomes" id="UP001303046">
    <property type="component" value="Unassembled WGS sequence"/>
</dbReference>
<evidence type="ECO:0008006" key="3">
    <source>
        <dbReference type="Google" id="ProtNLM"/>
    </source>
</evidence>
<gene>
    <name evidence="1" type="primary">Necator_chrII.g5813</name>
    <name evidence="1" type="ORF">RB195_018020</name>
</gene>
<protein>
    <recommendedName>
        <fullName evidence="3">Reverse transcriptase domain-containing protein</fullName>
    </recommendedName>
</protein>
<dbReference type="EMBL" id="JAVFWL010000002">
    <property type="protein sequence ID" value="KAK6734576.1"/>
    <property type="molecule type" value="Genomic_DNA"/>
</dbReference>
<name>A0ABR1CBE6_NECAM</name>
<keyword evidence="2" id="KW-1185">Reference proteome</keyword>
<evidence type="ECO:0000313" key="1">
    <source>
        <dbReference type="EMBL" id="KAK6734576.1"/>
    </source>
</evidence>
<sequence>MLGRRPFVGFKYPGDVVIFASSSAKLQGIVDIVSKLAAAYGLRLRLDKSKQMSETWLAPSMKKFDCIERKQFRLRLLSARFTLEKDEKWT</sequence>
<reference evidence="1 2" key="1">
    <citation type="submission" date="2023-08" db="EMBL/GenBank/DDBJ databases">
        <title>A Necator americanus chromosomal reference genome.</title>
        <authorList>
            <person name="Ilik V."/>
            <person name="Petrzelkova K.J."/>
            <person name="Pardy F."/>
            <person name="Fuh T."/>
            <person name="Niatou-Singa F.S."/>
            <person name="Gouil Q."/>
            <person name="Baker L."/>
            <person name="Ritchie M.E."/>
            <person name="Jex A.R."/>
            <person name="Gazzola D."/>
            <person name="Li H."/>
            <person name="Toshio Fujiwara R."/>
            <person name="Zhan B."/>
            <person name="Aroian R.V."/>
            <person name="Pafco B."/>
            <person name="Schwarz E.M."/>
        </authorList>
    </citation>
    <scope>NUCLEOTIDE SEQUENCE [LARGE SCALE GENOMIC DNA]</scope>
    <source>
        <strain evidence="1 2">Aroian</strain>
        <tissue evidence="1">Whole animal</tissue>
    </source>
</reference>
<organism evidence="1 2">
    <name type="scientific">Necator americanus</name>
    <name type="common">Human hookworm</name>
    <dbReference type="NCBI Taxonomy" id="51031"/>
    <lineage>
        <taxon>Eukaryota</taxon>
        <taxon>Metazoa</taxon>
        <taxon>Ecdysozoa</taxon>
        <taxon>Nematoda</taxon>
        <taxon>Chromadorea</taxon>
        <taxon>Rhabditida</taxon>
        <taxon>Rhabditina</taxon>
        <taxon>Rhabditomorpha</taxon>
        <taxon>Strongyloidea</taxon>
        <taxon>Ancylostomatidae</taxon>
        <taxon>Bunostominae</taxon>
        <taxon>Necator</taxon>
    </lineage>
</organism>
<evidence type="ECO:0000313" key="2">
    <source>
        <dbReference type="Proteomes" id="UP001303046"/>
    </source>
</evidence>
<comment type="caution">
    <text evidence="1">The sequence shown here is derived from an EMBL/GenBank/DDBJ whole genome shotgun (WGS) entry which is preliminary data.</text>
</comment>
<proteinExistence type="predicted"/>